<keyword evidence="3" id="KW-0408">Iron</keyword>
<sequence length="739" mass="79993">MLSGDPDGAWSDPWHDASVGLLTISPVSDDFTGTRLGVCNLCEAICGIRLTIERGEVTAIRGNDADPLSRGYICPKGVSMADVYTDPDRLKRPIRRVTDDAGDTTWVEMDWDEAYDLVADRLAATITEHGRNSVGVYLGNPSAHSLGSQTHGTALVKSLRTRNRFSASSVDQIPHQLVSWQLYGHQLMIPVPDIDRTSYFLVVGANPMASNGSLMTVPDFPARVRELKARGGQMVVLDPRRTETAKVATAHHFVRPGTDAVVLLAMLNVLFTDGLTTPPPYVDHVDRVRELVTAFTPEGAEAHSGVPADVIRQVARDFAAADAAAAYGRVGVSTQGFGSVCQWAIQCLNLLTGNLDRPGGVMFPEPAIDIVGRRIIGQGHFDAWRSRVRDSPEFAGELPVSVLREEIETEGDGQVRAMVTMAGNPVLSTPDGTSLARALASIDFMVSIDIYLNETTRHADVILPPTSALERDQYDLVFHNFAVRNTARFTPAVFAKAKGQRHDWQIFSALASRLQSRLGDELPLKARVLSWARMTASPAVVVTGLLLTGRKVSMRQLRAHPAGVDLGPLQPTMPARLQTNNKRIDLAPALLVGDLDRLHASLEESPSQGTDELLLIGRRHQQDCNSWLHNTARLTRGKPRHHLLMHPDDLVARGLTDGGRVTVTSRVGSVEVEATGVDDMMPGVVSLPHGYGHQVDGTRLGNARQVAGVSINDLTDPDKLDISGNAAFNGVPVTVSAVQ</sequence>
<dbReference type="Proteomes" id="UP000198649">
    <property type="component" value="Unassembled WGS sequence"/>
</dbReference>
<dbReference type="InterPro" id="IPR006963">
    <property type="entry name" value="Mopterin_OxRdtase_4Fe-4S_dom"/>
</dbReference>
<dbReference type="SMART" id="SM00926">
    <property type="entry name" value="Molybdop_Fe4S4"/>
    <property type="match status" value="1"/>
</dbReference>
<feature type="domain" description="4Fe-4S Mo/W bis-MGD-type" evidence="5">
    <location>
        <begin position="32"/>
        <end position="88"/>
    </location>
</feature>
<dbReference type="STRING" id="1005945.SAMN05216561_102324"/>
<dbReference type="PROSITE" id="PS51669">
    <property type="entry name" value="4FE4S_MOW_BIS_MGD"/>
    <property type="match status" value="1"/>
</dbReference>
<dbReference type="Gene3D" id="2.20.25.90">
    <property type="entry name" value="ADC-like domains"/>
    <property type="match status" value="1"/>
</dbReference>
<evidence type="ECO:0000313" key="6">
    <source>
        <dbReference type="EMBL" id="SFH80899.1"/>
    </source>
</evidence>
<dbReference type="Pfam" id="PF00384">
    <property type="entry name" value="Molybdopterin"/>
    <property type="match status" value="1"/>
</dbReference>
<dbReference type="SUPFAM" id="SSF53706">
    <property type="entry name" value="Formate dehydrogenase/DMSO reductase, domains 1-3"/>
    <property type="match status" value="1"/>
</dbReference>
<dbReference type="PANTHER" id="PTHR43742:SF6">
    <property type="entry name" value="OXIDOREDUCTASE YYAE-RELATED"/>
    <property type="match status" value="1"/>
</dbReference>
<dbReference type="GO" id="GO:0046872">
    <property type="term" value="F:metal ion binding"/>
    <property type="evidence" value="ECO:0007669"/>
    <property type="project" value="UniProtKB-KW"/>
</dbReference>
<dbReference type="EMBL" id="FOQG01000002">
    <property type="protein sequence ID" value="SFH80899.1"/>
    <property type="molecule type" value="Genomic_DNA"/>
</dbReference>
<dbReference type="InterPro" id="IPR050612">
    <property type="entry name" value="Prok_Mopterin_Oxidored"/>
</dbReference>
<protein>
    <submittedName>
        <fullName evidence="6">Anaerobic selenocysteine-containing dehydrogenase</fullName>
    </submittedName>
</protein>
<dbReference type="GO" id="GO:0043546">
    <property type="term" value="F:molybdopterin cofactor binding"/>
    <property type="evidence" value="ECO:0007669"/>
    <property type="project" value="InterPro"/>
</dbReference>
<keyword evidence="2" id="KW-0479">Metal-binding</keyword>
<proteinExistence type="inferred from homology"/>
<gene>
    <name evidence="6" type="ORF">SAMN05216561_102324</name>
</gene>
<evidence type="ECO:0000256" key="3">
    <source>
        <dbReference type="ARBA" id="ARBA00023004"/>
    </source>
</evidence>
<dbReference type="Gene3D" id="2.40.40.20">
    <property type="match status" value="1"/>
</dbReference>
<evidence type="ECO:0000256" key="4">
    <source>
        <dbReference type="ARBA" id="ARBA00023014"/>
    </source>
</evidence>
<keyword evidence="7" id="KW-1185">Reference proteome</keyword>
<evidence type="ECO:0000313" key="7">
    <source>
        <dbReference type="Proteomes" id="UP000198649"/>
    </source>
</evidence>
<reference evidence="6 7" key="1">
    <citation type="submission" date="2016-10" db="EMBL/GenBank/DDBJ databases">
        <authorList>
            <person name="de Groot N.N."/>
        </authorList>
    </citation>
    <scope>NUCLEOTIDE SEQUENCE [LARGE SCALE GENOMIC DNA]</scope>
    <source>
        <strain evidence="6 7">CGMCC 1.11156</strain>
    </source>
</reference>
<comment type="similarity">
    <text evidence="1">Belongs to the prokaryotic molybdopterin-containing oxidoreductase family.</text>
</comment>
<accession>A0A1I3D2Y2</accession>
<evidence type="ECO:0000256" key="2">
    <source>
        <dbReference type="ARBA" id="ARBA00022723"/>
    </source>
</evidence>
<dbReference type="GO" id="GO:0051536">
    <property type="term" value="F:iron-sulfur cluster binding"/>
    <property type="evidence" value="ECO:0007669"/>
    <property type="project" value="UniProtKB-KW"/>
</dbReference>
<organism evidence="6 7">
    <name type="scientific">Nocardioides psychrotolerans</name>
    <dbReference type="NCBI Taxonomy" id="1005945"/>
    <lineage>
        <taxon>Bacteria</taxon>
        <taxon>Bacillati</taxon>
        <taxon>Actinomycetota</taxon>
        <taxon>Actinomycetes</taxon>
        <taxon>Propionibacteriales</taxon>
        <taxon>Nocardioidaceae</taxon>
        <taxon>Nocardioides</taxon>
    </lineage>
</organism>
<evidence type="ECO:0000259" key="5">
    <source>
        <dbReference type="PROSITE" id="PS51669"/>
    </source>
</evidence>
<dbReference type="Gene3D" id="3.40.228.10">
    <property type="entry name" value="Dimethylsulfoxide Reductase, domain 2"/>
    <property type="match status" value="1"/>
</dbReference>
<dbReference type="Pfam" id="PF04879">
    <property type="entry name" value="Molybdop_Fe4S4"/>
    <property type="match status" value="1"/>
</dbReference>
<name>A0A1I3D2Y2_9ACTN</name>
<dbReference type="Pfam" id="PF01568">
    <property type="entry name" value="Molydop_binding"/>
    <property type="match status" value="1"/>
</dbReference>
<dbReference type="OrthoDB" id="7376058at2"/>
<dbReference type="AlphaFoldDB" id="A0A1I3D2Y2"/>
<evidence type="ECO:0000256" key="1">
    <source>
        <dbReference type="ARBA" id="ARBA00010312"/>
    </source>
</evidence>
<dbReference type="PANTHER" id="PTHR43742">
    <property type="entry name" value="TRIMETHYLAMINE-N-OXIDE REDUCTASE"/>
    <property type="match status" value="1"/>
</dbReference>
<dbReference type="Gene3D" id="3.40.50.740">
    <property type="match status" value="1"/>
</dbReference>
<keyword evidence="4" id="KW-0411">Iron-sulfur</keyword>
<dbReference type="InterPro" id="IPR006657">
    <property type="entry name" value="MoPterin_dinucl-bd_dom"/>
</dbReference>
<dbReference type="InterPro" id="IPR006656">
    <property type="entry name" value="Mopterin_OxRdtase"/>
</dbReference>
<dbReference type="GO" id="GO:0016491">
    <property type="term" value="F:oxidoreductase activity"/>
    <property type="evidence" value="ECO:0007669"/>
    <property type="project" value="InterPro"/>
</dbReference>